<keyword evidence="2" id="KW-1003">Cell membrane</keyword>
<sequence>MRIFWVWLGGHTVSLLGTQVLAFGMGWVAAGRSGILGGLVLTTITLARTLLLLVGGAVGDRFGVWRTMVAGDAVMLVVTVLVAVVARFAGTPAWLLLLAALAIGVVDAFYLPSSGSMPKRLVPGSHLARAMSARQLAHQGTAFLGAPVGGVVVSAVGLAGAALVDAFSFAAMLGVLLLLRPRVSAAAPAVARAGGGLLDGAVDGVRLMVADRLLRPMLLLVVVAAGVLLPIPSLLIPLLAHERRWSAGTAGVVVGAVALATAGVAVIVLMRGAGRRPGTIAALGLLVVAAGVLALAADLPLSAAVDLPMTAAAGPPVAAALLIGVGTGLFATHLGPLVLGSAPDTHLARVQSVVILAQSLPLVLTGNVLGATADRLGAPAALVACAVVLAATGAAALSAQRLRTATLPT</sequence>
<feature type="transmembrane region" description="Helical" evidence="6">
    <location>
        <begin position="245"/>
        <end position="268"/>
    </location>
</feature>
<evidence type="ECO:0000256" key="5">
    <source>
        <dbReference type="ARBA" id="ARBA00023136"/>
    </source>
</evidence>
<dbReference type="RefSeq" id="WP_203905856.1">
    <property type="nucleotide sequence ID" value="NZ_BOPF01000086.1"/>
</dbReference>
<dbReference type="SUPFAM" id="SSF103473">
    <property type="entry name" value="MFS general substrate transporter"/>
    <property type="match status" value="1"/>
</dbReference>
<evidence type="ECO:0000256" key="3">
    <source>
        <dbReference type="ARBA" id="ARBA00022692"/>
    </source>
</evidence>
<dbReference type="PANTHER" id="PTHR23513:SF17">
    <property type="entry name" value="MEMBRANE PROTEIN"/>
    <property type="match status" value="1"/>
</dbReference>
<reference evidence="7" key="1">
    <citation type="submission" date="2021-01" db="EMBL/GenBank/DDBJ databases">
        <title>Whole genome shotgun sequence of Virgisporangium aliadipatigenens NBRC 105644.</title>
        <authorList>
            <person name="Komaki H."/>
            <person name="Tamura T."/>
        </authorList>
    </citation>
    <scope>NUCLEOTIDE SEQUENCE</scope>
    <source>
        <strain evidence="7">NBRC 105644</strain>
    </source>
</reference>
<feature type="transmembrane region" description="Helical" evidence="6">
    <location>
        <begin position="93"/>
        <end position="111"/>
    </location>
</feature>
<dbReference type="InterPro" id="IPR011701">
    <property type="entry name" value="MFS"/>
</dbReference>
<feature type="transmembrane region" description="Helical" evidence="6">
    <location>
        <begin position="6"/>
        <end position="28"/>
    </location>
</feature>
<evidence type="ECO:0000256" key="1">
    <source>
        <dbReference type="ARBA" id="ARBA00004651"/>
    </source>
</evidence>
<feature type="transmembrane region" description="Helical" evidence="6">
    <location>
        <begin position="217"/>
        <end position="239"/>
    </location>
</feature>
<keyword evidence="3 6" id="KW-0812">Transmembrane</keyword>
<comment type="subcellular location">
    <subcellularLocation>
        <location evidence="1">Cell membrane</location>
        <topology evidence="1">Multi-pass membrane protein</topology>
    </subcellularLocation>
</comment>
<evidence type="ECO:0008006" key="9">
    <source>
        <dbReference type="Google" id="ProtNLM"/>
    </source>
</evidence>
<evidence type="ECO:0000313" key="8">
    <source>
        <dbReference type="Proteomes" id="UP000619260"/>
    </source>
</evidence>
<dbReference type="InterPro" id="IPR036259">
    <property type="entry name" value="MFS_trans_sf"/>
</dbReference>
<dbReference type="Proteomes" id="UP000619260">
    <property type="component" value="Unassembled WGS sequence"/>
</dbReference>
<feature type="transmembrane region" description="Helical" evidence="6">
    <location>
        <begin position="35"/>
        <end position="58"/>
    </location>
</feature>
<keyword evidence="4 6" id="KW-1133">Transmembrane helix</keyword>
<feature type="transmembrane region" description="Helical" evidence="6">
    <location>
        <begin position="352"/>
        <end position="370"/>
    </location>
</feature>
<dbReference type="PANTHER" id="PTHR23513">
    <property type="entry name" value="INTEGRAL MEMBRANE EFFLUX PROTEIN-RELATED"/>
    <property type="match status" value="1"/>
</dbReference>
<dbReference type="GO" id="GO:0005886">
    <property type="term" value="C:plasma membrane"/>
    <property type="evidence" value="ECO:0007669"/>
    <property type="project" value="UniProtKB-SubCell"/>
</dbReference>
<feature type="transmembrane region" description="Helical" evidence="6">
    <location>
        <begin position="317"/>
        <end position="340"/>
    </location>
</feature>
<dbReference type="GO" id="GO:0022857">
    <property type="term" value="F:transmembrane transporter activity"/>
    <property type="evidence" value="ECO:0007669"/>
    <property type="project" value="InterPro"/>
</dbReference>
<organism evidence="7 8">
    <name type="scientific">Virgisporangium aliadipatigenens</name>
    <dbReference type="NCBI Taxonomy" id="741659"/>
    <lineage>
        <taxon>Bacteria</taxon>
        <taxon>Bacillati</taxon>
        <taxon>Actinomycetota</taxon>
        <taxon>Actinomycetes</taxon>
        <taxon>Micromonosporales</taxon>
        <taxon>Micromonosporaceae</taxon>
        <taxon>Virgisporangium</taxon>
    </lineage>
</organism>
<keyword evidence="5 6" id="KW-0472">Membrane</keyword>
<name>A0A8J3YVI7_9ACTN</name>
<feature type="transmembrane region" description="Helical" evidence="6">
    <location>
        <begin position="64"/>
        <end position="86"/>
    </location>
</feature>
<dbReference type="Pfam" id="PF07690">
    <property type="entry name" value="MFS_1"/>
    <property type="match status" value="1"/>
</dbReference>
<keyword evidence="8" id="KW-1185">Reference proteome</keyword>
<gene>
    <name evidence="7" type="ORF">Val02_93400</name>
</gene>
<proteinExistence type="predicted"/>
<feature type="transmembrane region" description="Helical" evidence="6">
    <location>
        <begin position="280"/>
        <end position="297"/>
    </location>
</feature>
<feature type="transmembrane region" description="Helical" evidence="6">
    <location>
        <begin position="376"/>
        <end position="397"/>
    </location>
</feature>
<feature type="transmembrane region" description="Helical" evidence="6">
    <location>
        <begin position="151"/>
        <end position="179"/>
    </location>
</feature>
<evidence type="ECO:0000256" key="6">
    <source>
        <dbReference type="SAM" id="Phobius"/>
    </source>
</evidence>
<protein>
    <recommendedName>
        <fullName evidence="9">MFS transporter</fullName>
    </recommendedName>
</protein>
<evidence type="ECO:0000313" key="7">
    <source>
        <dbReference type="EMBL" id="GIJ52454.1"/>
    </source>
</evidence>
<dbReference type="Gene3D" id="1.20.1250.20">
    <property type="entry name" value="MFS general substrate transporter like domains"/>
    <property type="match status" value="1"/>
</dbReference>
<evidence type="ECO:0000256" key="4">
    <source>
        <dbReference type="ARBA" id="ARBA00022989"/>
    </source>
</evidence>
<accession>A0A8J3YVI7</accession>
<comment type="caution">
    <text evidence="7">The sequence shown here is derived from an EMBL/GenBank/DDBJ whole genome shotgun (WGS) entry which is preliminary data.</text>
</comment>
<dbReference type="AlphaFoldDB" id="A0A8J3YVI7"/>
<evidence type="ECO:0000256" key="2">
    <source>
        <dbReference type="ARBA" id="ARBA00022475"/>
    </source>
</evidence>
<dbReference type="EMBL" id="BOPF01000086">
    <property type="protein sequence ID" value="GIJ52454.1"/>
    <property type="molecule type" value="Genomic_DNA"/>
</dbReference>